<dbReference type="InterPro" id="IPR002798">
    <property type="entry name" value="SpoIIM-like"/>
</dbReference>
<name>A0A3P3W9S3_9FLAO</name>
<feature type="transmembrane region" description="Helical" evidence="1">
    <location>
        <begin position="156"/>
        <end position="175"/>
    </location>
</feature>
<dbReference type="EMBL" id="RQVQ01000008">
    <property type="protein sequence ID" value="RRJ91912.1"/>
    <property type="molecule type" value="Genomic_DNA"/>
</dbReference>
<dbReference type="PANTHER" id="PTHR35337">
    <property type="entry name" value="SLR1478 PROTEIN"/>
    <property type="match status" value="1"/>
</dbReference>
<feature type="transmembrane region" description="Helical" evidence="1">
    <location>
        <begin position="99"/>
        <end position="120"/>
    </location>
</feature>
<protein>
    <submittedName>
        <fullName evidence="2">Stage II sporulation protein M</fullName>
    </submittedName>
</protein>
<sequence length="324" mass="37267">MREIAFIKQNKEKWLNIEQQLTVKNKISAEDWSQMYVQLSNDLAFSQTFYPKSELTQYLNNLAGSVHQKVYTSYKYEKNALSKFFFYEVPVIAYQYRKVLYFSLLLFLVFVGIGVLSAAYDDRFVRLILGDAYVNATLDNISEGDPMAVYKGSSNWGSAIGITINNLFVGIRCYIYGIFGGLGTFYIMFNNAIMLGSFQYFFYEKGVFNESIRGIWLHGSMEIMAIVIEICAGFILGSSILFPGTYSRLQSLKIGFKKSFKLFISTLPFTVFAGIIEGYVTRYAKEMPNFLNYIIIFGTLALISFYYFIYPIIVNRKIQNKQII</sequence>
<evidence type="ECO:0000313" key="3">
    <source>
        <dbReference type="Proteomes" id="UP000275719"/>
    </source>
</evidence>
<dbReference type="RefSeq" id="WP_125018055.1">
    <property type="nucleotide sequence ID" value="NZ_RQVQ01000008.1"/>
</dbReference>
<keyword evidence="1" id="KW-0472">Membrane</keyword>
<accession>A0A3P3W9S3</accession>
<reference evidence="2 3" key="1">
    <citation type="submission" date="2018-11" db="EMBL/GenBank/DDBJ databases">
        <title>Flavobacterium sp. nov., YIM 102701-2 draft genome.</title>
        <authorList>
            <person name="Li G."/>
            <person name="Jiang Y."/>
        </authorList>
    </citation>
    <scope>NUCLEOTIDE SEQUENCE [LARGE SCALE GENOMIC DNA]</scope>
    <source>
        <strain evidence="2 3">YIM 102701-2</strain>
    </source>
</reference>
<feature type="transmembrane region" description="Helical" evidence="1">
    <location>
        <begin position="290"/>
        <end position="313"/>
    </location>
</feature>
<comment type="caution">
    <text evidence="2">The sequence shown here is derived from an EMBL/GenBank/DDBJ whole genome shotgun (WGS) entry which is preliminary data.</text>
</comment>
<evidence type="ECO:0000256" key="1">
    <source>
        <dbReference type="SAM" id="Phobius"/>
    </source>
</evidence>
<dbReference type="Pfam" id="PF01944">
    <property type="entry name" value="SpoIIM"/>
    <property type="match status" value="1"/>
</dbReference>
<feature type="transmembrane region" description="Helical" evidence="1">
    <location>
        <begin position="262"/>
        <end position="284"/>
    </location>
</feature>
<dbReference type="PANTHER" id="PTHR35337:SF1">
    <property type="entry name" value="SLR1478 PROTEIN"/>
    <property type="match status" value="1"/>
</dbReference>
<proteinExistence type="predicted"/>
<gene>
    <name evidence="2" type="ORF">EG240_04965</name>
</gene>
<keyword evidence="3" id="KW-1185">Reference proteome</keyword>
<keyword evidence="1" id="KW-0812">Transmembrane</keyword>
<keyword evidence="1" id="KW-1133">Transmembrane helix</keyword>
<dbReference type="AlphaFoldDB" id="A0A3P3W9S3"/>
<feature type="transmembrane region" description="Helical" evidence="1">
    <location>
        <begin position="182"/>
        <end position="203"/>
    </location>
</feature>
<organism evidence="2 3">
    <name type="scientific">Paenimyroides tangerinum</name>
    <dbReference type="NCBI Taxonomy" id="2488728"/>
    <lineage>
        <taxon>Bacteria</taxon>
        <taxon>Pseudomonadati</taxon>
        <taxon>Bacteroidota</taxon>
        <taxon>Flavobacteriia</taxon>
        <taxon>Flavobacteriales</taxon>
        <taxon>Flavobacteriaceae</taxon>
        <taxon>Paenimyroides</taxon>
    </lineage>
</organism>
<dbReference type="Proteomes" id="UP000275719">
    <property type="component" value="Unassembled WGS sequence"/>
</dbReference>
<dbReference type="OrthoDB" id="9800053at2"/>
<feature type="transmembrane region" description="Helical" evidence="1">
    <location>
        <begin position="223"/>
        <end position="242"/>
    </location>
</feature>
<evidence type="ECO:0000313" key="2">
    <source>
        <dbReference type="EMBL" id="RRJ91912.1"/>
    </source>
</evidence>